<evidence type="ECO:0000256" key="1">
    <source>
        <dbReference type="ARBA" id="ARBA00012864"/>
    </source>
</evidence>
<evidence type="ECO:0000256" key="3">
    <source>
        <dbReference type="ARBA" id="ARBA00022801"/>
    </source>
</evidence>
<gene>
    <name evidence="7" type="primary">hutI</name>
    <name evidence="9" type="ORF">Lwal_2824</name>
</gene>
<feature type="binding site" evidence="7">
    <location>
        <position position="85"/>
    </location>
    <ligand>
        <name>Fe(3+)</name>
        <dbReference type="ChEBI" id="CHEBI:29034"/>
    </ligand>
</feature>
<feature type="binding site" evidence="7">
    <location>
        <position position="92"/>
    </location>
    <ligand>
        <name>4-imidazolone-5-propanoate</name>
        <dbReference type="ChEBI" id="CHEBI:77893"/>
    </ligand>
</feature>
<evidence type="ECO:0000313" key="9">
    <source>
        <dbReference type="EMBL" id="KTD74783.1"/>
    </source>
</evidence>
<dbReference type="GO" id="GO:0050480">
    <property type="term" value="F:imidazolonepropionase activity"/>
    <property type="evidence" value="ECO:0007669"/>
    <property type="project" value="UniProtKB-UniRule"/>
</dbReference>
<dbReference type="PATRIC" id="fig|66969.6.peg.3058"/>
<comment type="cofactor">
    <cofactor evidence="7">
        <name>Zn(2+)</name>
        <dbReference type="ChEBI" id="CHEBI:29105"/>
    </cofactor>
    <cofactor evidence="7">
        <name>Fe(3+)</name>
        <dbReference type="ChEBI" id="CHEBI:29034"/>
    </cofactor>
    <text evidence="7">Binds 1 zinc or iron ion per subunit.</text>
</comment>
<feature type="binding site" evidence="7">
    <location>
        <position position="85"/>
    </location>
    <ligand>
        <name>Zn(2+)</name>
        <dbReference type="ChEBI" id="CHEBI:29105"/>
    </ligand>
</feature>
<feature type="binding site" evidence="7">
    <location>
        <position position="332"/>
    </location>
    <ligand>
        <name>N-formimidoyl-L-glutamate</name>
        <dbReference type="ChEBI" id="CHEBI:58928"/>
    </ligand>
</feature>
<dbReference type="GO" id="GO:0019557">
    <property type="term" value="P:L-histidine catabolic process to glutamate and formate"/>
    <property type="evidence" value="ECO:0007669"/>
    <property type="project" value="UniProtKB-UniPathway"/>
</dbReference>
<keyword evidence="10" id="KW-1185">Reference proteome</keyword>
<dbReference type="SUPFAM" id="SSF51556">
    <property type="entry name" value="Metallo-dependent hydrolases"/>
    <property type="match status" value="1"/>
</dbReference>
<feature type="domain" description="Amidohydrolase-related" evidence="8">
    <location>
        <begin position="75"/>
        <end position="416"/>
    </location>
</feature>
<evidence type="ECO:0000256" key="6">
    <source>
        <dbReference type="ARBA" id="ARBA00023004"/>
    </source>
</evidence>
<dbReference type="GO" id="GO:0008270">
    <property type="term" value="F:zinc ion binding"/>
    <property type="evidence" value="ECO:0007669"/>
    <property type="project" value="UniProtKB-UniRule"/>
</dbReference>
<feature type="binding site" evidence="7">
    <location>
        <position position="328"/>
    </location>
    <ligand>
        <name>Zn(2+)</name>
        <dbReference type="ChEBI" id="CHEBI:29105"/>
    </ligand>
</feature>
<feature type="binding site" evidence="7">
    <location>
        <position position="253"/>
    </location>
    <ligand>
        <name>Zn(2+)</name>
        <dbReference type="ChEBI" id="CHEBI:29105"/>
    </ligand>
</feature>
<dbReference type="GO" id="GO:0005737">
    <property type="term" value="C:cytoplasm"/>
    <property type="evidence" value="ECO:0007669"/>
    <property type="project" value="UniProtKB-SubCell"/>
</dbReference>
<dbReference type="RefSeq" id="WP_083500111.1">
    <property type="nucleotide sequence ID" value="NZ_LNZB01000060.1"/>
</dbReference>
<feature type="binding site" evidence="7">
    <location>
        <position position="155"/>
    </location>
    <ligand>
        <name>4-imidazolone-5-propanoate</name>
        <dbReference type="ChEBI" id="CHEBI:77893"/>
    </ligand>
</feature>
<dbReference type="OrthoDB" id="9776455at2"/>
<evidence type="ECO:0000313" key="10">
    <source>
        <dbReference type="Proteomes" id="UP000054729"/>
    </source>
</evidence>
<dbReference type="EC" id="3.5.2.7" evidence="1 7"/>
<name>A0A0W1A0A7_9GAMM</name>
<dbReference type="NCBIfam" id="TIGR01224">
    <property type="entry name" value="hutI"/>
    <property type="match status" value="1"/>
</dbReference>
<comment type="caution">
    <text evidence="9">The sequence shown here is derived from an EMBL/GenBank/DDBJ whole genome shotgun (WGS) entry which is preliminary data.</text>
</comment>
<dbReference type="InterPro" id="IPR032466">
    <property type="entry name" value="Metal_Hydrolase"/>
</dbReference>
<feature type="binding site" evidence="7">
    <location>
        <position position="333"/>
    </location>
    <ligand>
        <name>4-imidazolone-5-propanoate</name>
        <dbReference type="ChEBI" id="CHEBI:77893"/>
    </ligand>
</feature>
<evidence type="ECO:0000256" key="7">
    <source>
        <dbReference type="HAMAP-Rule" id="MF_00372"/>
    </source>
</evidence>
<reference evidence="9 10" key="1">
    <citation type="submission" date="2015-11" db="EMBL/GenBank/DDBJ databases">
        <title>Genomic analysis of 38 Legionella species identifies large and diverse effector repertoires.</title>
        <authorList>
            <person name="Burstein D."/>
            <person name="Amaro F."/>
            <person name="Zusman T."/>
            <person name="Lifshitz Z."/>
            <person name="Cohen O."/>
            <person name="Gilbert J.A."/>
            <person name="Pupko T."/>
            <person name="Shuman H.A."/>
            <person name="Segal G."/>
        </authorList>
    </citation>
    <scope>NUCLEOTIDE SEQUENCE [LARGE SCALE GENOMIC DNA]</scope>
    <source>
        <strain evidence="9 10">ATCC 51914</strain>
    </source>
</reference>
<keyword evidence="5 7" id="KW-0862">Zinc</keyword>
<dbReference type="Pfam" id="PF01979">
    <property type="entry name" value="Amidohydro_1"/>
    <property type="match status" value="1"/>
</dbReference>
<feature type="binding site" evidence="7">
    <location>
        <position position="188"/>
    </location>
    <ligand>
        <name>4-imidazolone-5-propanoate</name>
        <dbReference type="ChEBI" id="CHEBI:77893"/>
    </ligand>
</feature>
<feature type="binding site" evidence="7">
    <location>
        <position position="256"/>
    </location>
    <ligand>
        <name>4-imidazolone-5-propanoate</name>
        <dbReference type="ChEBI" id="CHEBI:77893"/>
    </ligand>
</feature>
<dbReference type="GO" id="GO:0005506">
    <property type="term" value="F:iron ion binding"/>
    <property type="evidence" value="ECO:0007669"/>
    <property type="project" value="UniProtKB-UniRule"/>
</dbReference>
<dbReference type="STRING" id="66969.Lwal_2824"/>
<keyword evidence="2 7" id="KW-0479">Metal-binding</keyword>
<comment type="catalytic activity">
    <reaction evidence="7">
        <text>4-imidazolone-5-propanoate + H2O = N-formimidoyl-L-glutamate</text>
        <dbReference type="Rhea" id="RHEA:23660"/>
        <dbReference type="ChEBI" id="CHEBI:15377"/>
        <dbReference type="ChEBI" id="CHEBI:58928"/>
        <dbReference type="ChEBI" id="CHEBI:77893"/>
        <dbReference type="EC" id="3.5.2.7"/>
    </reaction>
</comment>
<dbReference type="InterPro" id="IPR005920">
    <property type="entry name" value="HutI"/>
</dbReference>
<dbReference type="PANTHER" id="PTHR42752:SF1">
    <property type="entry name" value="IMIDAZOLONEPROPIONASE-RELATED"/>
    <property type="match status" value="1"/>
</dbReference>
<dbReference type="FunFam" id="3.20.20.140:FF:000007">
    <property type="entry name" value="Imidazolonepropionase"/>
    <property type="match status" value="1"/>
</dbReference>
<feature type="binding site" evidence="7">
    <location>
        <position position="83"/>
    </location>
    <ligand>
        <name>Fe(3+)</name>
        <dbReference type="ChEBI" id="CHEBI:29034"/>
    </ligand>
</feature>
<comment type="function">
    <text evidence="7">Catalyzes the hydrolytic cleavage of the carbon-nitrogen bond in imidazolone-5-propanoate to yield N-formimidoyl-L-glutamate. It is the third step in the universal histidine degradation pathway.</text>
</comment>
<dbReference type="PANTHER" id="PTHR42752">
    <property type="entry name" value="IMIDAZOLONEPROPIONASE"/>
    <property type="match status" value="1"/>
</dbReference>
<comment type="similarity">
    <text evidence="7">Belongs to the metallo-dependent hydrolases superfamily. HutI family.</text>
</comment>
<evidence type="ECO:0000256" key="5">
    <source>
        <dbReference type="ARBA" id="ARBA00022833"/>
    </source>
</evidence>
<dbReference type="InterPro" id="IPR011059">
    <property type="entry name" value="Metal-dep_hydrolase_composite"/>
</dbReference>
<dbReference type="CDD" id="cd01296">
    <property type="entry name" value="Imidazolone-5PH"/>
    <property type="match status" value="1"/>
</dbReference>
<sequence>MVEVTPSSFALGFLAMGCDKLLLHATTVTHAGEEEPNQAIVVYKGQIVWCGPESILPRHYREEARSIEDCGGKLVSPGLIDCHTHLVYAGNRANEFRQKLEGATYAEIAKSGGGILSTVNLTRSAKVEDLLEQSLPRILALKGEGVTTIEIKSGYGLDLATELKMLKVAKELGRVSGIRVQTTFLGAHAVPPEYQGNSQAYVNYLCQEMLPAVKELGLADAVDVFCESIAFTLEQTEQIFKRSSELNLPIKCHAEQLTNMGASRLAAEYKALSCDHLEFLDEQGAMALSKANAVAVLLPGAYYFLKEKQKPPIELLRKAGVAMAIATDSNPGSSPTTSLWLMMSMACQLFGLSIPEVWSGVTSHAARALGLSHLIGSIEVGKMADLVLWSIKDSAALCYYFAYPIPHKTMIAGEWVS</sequence>
<dbReference type="EMBL" id="LNZB01000060">
    <property type="protein sequence ID" value="KTD74783.1"/>
    <property type="molecule type" value="Genomic_DNA"/>
</dbReference>
<keyword evidence="7" id="KW-0963">Cytoplasm</keyword>
<dbReference type="AlphaFoldDB" id="A0A0W1A0A7"/>
<evidence type="ECO:0000256" key="2">
    <source>
        <dbReference type="ARBA" id="ARBA00022723"/>
    </source>
</evidence>
<dbReference type="Gene3D" id="3.20.20.140">
    <property type="entry name" value="Metal-dependent hydrolases"/>
    <property type="match status" value="1"/>
</dbReference>
<protein>
    <recommendedName>
        <fullName evidence="1 7">Imidazolonepropionase</fullName>
        <ecNumber evidence="1 7">3.5.2.7</ecNumber>
    </recommendedName>
    <alternativeName>
        <fullName evidence="7">Imidazolone-5-propionate hydrolase</fullName>
    </alternativeName>
</protein>
<feature type="binding site" evidence="7">
    <location>
        <position position="330"/>
    </location>
    <ligand>
        <name>N-formimidoyl-L-glutamate</name>
        <dbReference type="ChEBI" id="CHEBI:58928"/>
    </ligand>
</feature>
<dbReference type="UniPathway" id="UPA00379">
    <property type="reaction ID" value="UER00551"/>
</dbReference>
<evidence type="ECO:0000256" key="4">
    <source>
        <dbReference type="ARBA" id="ARBA00022808"/>
    </source>
</evidence>
<feature type="binding site" evidence="7">
    <location>
        <position position="155"/>
    </location>
    <ligand>
        <name>N-formimidoyl-L-glutamate</name>
        <dbReference type="ChEBI" id="CHEBI:58928"/>
    </ligand>
</feature>
<keyword evidence="4 7" id="KW-0369">Histidine metabolism</keyword>
<proteinExistence type="inferred from homology"/>
<keyword evidence="6 7" id="KW-0408">Iron</keyword>
<feature type="binding site" evidence="7">
    <location>
        <position position="83"/>
    </location>
    <ligand>
        <name>Zn(2+)</name>
        <dbReference type="ChEBI" id="CHEBI:29105"/>
    </ligand>
</feature>
<dbReference type="GO" id="GO:0019556">
    <property type="term" value="P:L-histidine catabolic process to glutamate and formamide"/>
    <property type="evidence" value="ECO:0007669"/>
    <property type="project" value="UniProtKB-UniRule"/>
</dbReference>
<keyword evidence="3 7" id="KW-0378">Hydrolase</keyword>
<feature type="binding site" evidence="7">
    <location>
        <position position="328"/>
    </location>
    <ligand>
        <name>Fe(3+)</name>
        <dbReference type="ChEBI" id="CHEBI:29034"/>
    </ligand>
</feature>
<dbReference type="Gene3D" id="2.30.40.10">
    <property type="entry name" value="Urease, subunit C, domain 1"/>
    <property type="match status" value="1"/>
</dbReference>
<dbReference type="SUPFAM" id="SSF51338">
    <property type="entry name" value="Composite domain of metallo-dependent hydrolases"/>
    <property type="match status" value="1"/>
</dbReference>
<dbReference type="InterPro" id="IPR006680">
    <property type="entry name" value="Amidohydro-rel"/>
</dbReference>
<comment type="pathway">
    <text evidence="7">Amino-acid degradation; L-histidine degradation into L-glutamate; N-formimidoyl-L-glutamate from L-histidine: step 3/3.</text>
</comment>
<organism evidence="9 10">
    <name type="scientific">Legionella waltersii</name>
    <dbReference type="NCBI Taxonomy" id="66969"/>
    <lineage>
        <taxon>Bacteria</taxon>
        <taxon>Pseudomonadati</taxon>
        <taxon>Pseudomonadota</taxon>
        <taxon>Gammaproteobacteria</taxon>
        <taxon>Legionellales</taxon>
        <taxon>Legionellaceae</taxon>
        <taxon>Legionella</taxon>
    </lineage>
</organism>
<comment type="subcellular location">
    <subcellularLocation>
        <location evidence="7">Cytoplasm</location>
    </subcellularLocation>
</comment>
<dbReference type="HAMAP" id="MF_00372">
    <property type="entry name" value="HutI"/>
    <property type="match status" value="1"/>
</dbReference>
<evidence type="ECO:0000259" key="8">
    <source>
        <dbReference type="Pfam" id="PF01979"/>
    </source>
</evidence>
<dbReference type="Proteomes" id="UP000054729">
    <property type="component" value="Unassembled WGS sequence"/>
</dbReference>
<feature type="binding site" evidence="7">
    <location>
        <position position="253"/>
    </location>
    <ligand>
        <name>Fe(3+)</name>
        <dbReference type="ChEBI" id="CHEBI:29034"/>
    </ligand>
</feature>
<accession>A0A0W1A0A7</accession>